<feature type="domain" description="EMI" evidence="8">
    <location>
        <begin position="30"/>
        <end position="107"/>
    </location>
</feature>
<protein>
    <recommendedName>
        <fullName evidence="11">EMI domain-containing protein</fullName>
    </recommendedName>
</protein>
<evidence type="ECO:0000259" key="7">
    <source>
        <dbReference type="PROSITE" id="PS50026"/>
    </source>
</evidence>
<evidence type="ECO:0000256" key="1">
    <source>
        <dbReference type="ARBA" id="ARBA00022536"/>
    </source>
</evidence>
<dbReference type="HOGENOM" id="CLU_1116824_0_0_1"/>
<feature type="domain" description="EGF-like" evidence="7">
    <location>
        <begin position="144"/>
        <end position="179"/>
    </location>
</feature>
<evidence type="ECO:0000259" key="8">
    <source>
        <dbReference type="PROSITE" id="PS51041"/>
    </source>
</evidence>
<dbReference type="Gene3D" id="2.170.300.10">
    <property type="entry name" value="Tie2 ligand-binding domain superfamily"/>
    <property type="match status" value="1"/>
</dbReference>
<dbReference type="Pfam" id="PF07546">
    <property type="entry name" value="EMI"/>
    <property type="match status" value="1"/>
</dbReference>
<accession>T1GLH7</accession>
<sequence length="249" mass="27723">MGLLINNTFAVILPLILVLLPGFVLSELEGQNTCNVVQSYTVNSTVTDVETYQTRVTNWCLGFPPRCSTYKIKQRKVNKTLTLPKTRIVKQCCEGYIENSDKTRCIPECVDPCKHGVCVAPNECSCEHGYGGPTCNINCPPNLWGINCEQKCQCENNGTCEPYTGKCECPKGYIGELCEQKCSPNFYGLNCMEECRCENGGSCHHVSGQCICAPGFTGPLAMEHELGNEREFQRDTSEDKDFWILLKAE</sequence>
<dbReference type="InterPro" id="IPR000742">
    <property type="entry name" value="EGF"/>
</dbReference>
<evidence type="ECO:0000256" key="3">
    <source>
        <dbReference type="ARBA" id="ARBA00022737"/>
    </source>
</evidence>
<dbReference type="Proteomes" id="UP000015102">
    <property type="component" value="Unassembled WGS sequence"/>
</dbReference>
<dbReference type="STRING" id="36166.T1GLH7"/>
<dbReference type="OMA" id="CKCHANQ"/>
<evidence type="ECO:0000313" key="10">
    <source>
        <dbReference type="Proteomes" id="UP000015102"/>
    </source>
</evidence>
<evidence type="ECO:0000256" key="6">
    <source>
        <dbReference type="SAM" id="SignalP"/>
    </source>
</evidence>
<dbReference type="SUPFAM" id="SSF57196">
    <property type="entry name" value="EGF/Laminin"/>
    <property type="match status" value="1"/>
</dbReference>
<evidence type="ECO:0000256" key="2">
    <source>
        <dbReference type="ARBA" id="ARBA00022729"/>
    </source>
</evidence>
<dbReference type="SMART" id="SM00181">
    <property type="entry name" value="EGF"/>
    <property type="match status" value="3"/>
</dbReference>
<keyword evidence="4 5" id="KW-1015">Disulfide bond</keyword>
<dbReference type="CDD" id="cd00055">
    <property type="entry name" value="EGF_Lam"/>
    <property type="match status" value="1"/>
</dbReference>
<evidence type="ECO:0008006" key="11">
    <source>
        <dbReference type="Google" id="ProtNLM"/>
    </source>
</evidence>
<dbReference type="PRINTS" id="PR00011">
    <property type="entry name" value="EGFLAMININ"/>
</dbReference>
<dbReference type="EnsemblMetazoa" id="MESCA004379-RA">
    <property type="protein sequence ID" value="MESCA004379-PA"/>
    <property type="gene ID" value="MESCA004379"/>
</dbReference>
<dbReference type="PANTHER" id="PTHR24052">
    <property type="entry name" value="DELTA-RELATED"/>
    <property type="match status" value="1"/>
</dbReference>
<dbReference type="GO" id="GO:0048731">
    <property type="term" value="P:system development"/>
    <property type="evidence" value="ECO:0007669"/>
    <property type="project" value="UniProtKB-ARBA"/>
</dbReference>
<dbReference type="EMBL" id="CAQQ02110825">
    <property type="status" value="NOT_ANNOTATED_CDS"/>
    <property type="molecule type" value="Genomic_DNA"/>
</dbReference>
<evidence type="ECO:0000256" key="5">
    <source>
        <dbReference type="PROSITE-ProRule" id="PRU00076"/>
    </source>
</evidence>
<reference evidence="10" key="1">
    <citation type="submission" date="2013-02" db="EMBL/GenBank/DDBJ databases">
        <authorList>
            <person name="Hughes D."/>
        </authorList>
    </citation>
    <scope>NUCLEOTIDE SEQUENCE</scope>
    <source>
        <strain>Durham</strain>
        <strain evidence="10">NC isolate 2 -- Noor lab</strain>
    </source>
</reference>
<dbReference type="EMBL" id="CAQQ02110824">
    <property type="status" value="NOT_ANNOTATED_CDS"/>
    <property type="molecule type" value="Genomic_DNA"/>
</dbReference>
<dbReference type="InterPro" id="IPR002049">
    <property type="entry name" value="LE_dom"/>
</dbReference>
<keyword evidence="1 5" id="KW-0245">EGF-like domain</keyword>
<keyword evidence="10" id="KW-1185">Reference proteome</keyword>
<name>T1GLH7_MEGSC</name>
<dbReference type="InterPro" id="IPR011489">
    <property type="entry name" value="EMI_domain"/>
</dbReference>
<dbReference type="Pfam" id="PF00053">
    <property type="entry name" value="EGF_laminin"/>
    <property type="match status" value="1"/>
</dbReference>
<comment type="caution">
    <text evidence="5">Lacks conserved residue(s) required for the propagation of feature annotation.</text>
</comment>
<evidence type="ECO:0000256" key="4">
    <source>
        <dbReference type="ARBA" id="ARBA00023157"/>
    </source>
</evidence>
<feature type="disulfide bond" evidence="5">
    <location>
        <begin position="126"/>
        <end position="135"/>
    </location>
</feature>
<dbReference type="PROSITE" id="PS50026">
    <property type="entry name" value="EGF_3"/>
    <property type="match status" value="3"/>
</dbReference>
<proteinExistence type="predicted"/>
<feature type="signal peptide" evidence="6">
    <location>
        <begin position="1"/>
        <end position="26"/>
    </location>
</feature>
<keyword evidence="3" id="KW-0677">Repeat</keyword>
<dbReference type="InterPro" id="IPR052485">
    <property type="entry name" value="MEGF_diff_regulators"/>
</dbReference>
<evidence type="ECO:0000313" key="9">
    <source>
        <dbReference type="EnsemblMetazoa" id="MESCA004379-PA"/>
    </source>
</evidence>
<dbReference type="FunFam" id="2.170.300.10:FF:000041">
    <property type="entry name" value="Tyrosine protein kinase receptor tie-1, putative"/>
    <property type="match status" value="1"/>
</dbReference>
<dbReference type="PANTHER" id="PTHR24052:SF8">
    <property type="entry name" value="NIMROD A, ISOFORM E"/>
    <property type="match status" value="1"/>
</dbReference>
<dbReference type="GO" id="GO:0016020">
    <property type="term" value="C:membrane"/>
    <property type="evidence" value="ECO:0007669"/>
    <property type="project" value="TreeGrafter"/>
</dbReference>
<keyword evidence="2 6" id="KW-0732">Signal</keyword>
<dbReference type="PROSITE" id="PS00022">
    <property type="entry name" value="EGF_1"/>
    <property type="match status" value="2"/>
</dbReference>
<reference evidence="9" key="2">
    <citation type="submission" date="2015-06" db="UniProtKB">
        <authorList>
            <consortium name="EnsemblMetazoa"/>
        </authorList>
    </citation>
    <scope>IDENTIFICATION</scope>
</reference>
<feature type="domain" description="EGF-like" evidence="7">
    <location>
        <begin position="106"/>
        <end position="136"/>
    </location>
</feature>
<feature type="chain" id="PRO_5004588379" description="EMI domain-containing protein" evidence="6">
    <location>
        <begin position="27"/>
        <end position="249"/>
    </location>
</feature>
<dbReference type="GO" id="GO:0048513">
    <property type="term" value="P:animal organ development"/>
    <property type="evidence" value="ECO:0007669"/>
    <property type="project" value="UniProtKB-ARBA"/>
</dbReference>
<feature type="domain" description="EGF-like" evidence="7">
    <location>
        <begin position="192"/>
        <end position="222"/>
    </location>
</feature>
<dbReference type="AlphaFoldDB" id="T1GLH7"/>
<feature type="disulfide bond" evidence="5">
    <location>
        <begin position="169"/>
        <end position="178"/>
    </location>
</feature>
<dbReference type="PROSITE" id="PS51041">
    <property type="entry name" value="EMI"/>
    <property type="match status" value="1"/>
</dbReference>
<organism evidence="9 10">
    <name type="scientific">Megaselia scalaris</name>
    <name type="common">Humpbacked fly</name>
    <name type="synonym">Phora scalaris</name>
    <dbReference type="NCBI Taxonomy" id="36166"/>
    <lineage>
        <taxon>Eukaryota</taxon>
        <taxon>Metazoa</taxon>
        <taxon>Ecdysozoa</taxon>
        <taxon>Arthropoda</taxon>
        <taxon>Hexapoda</taxon>
        <taxon>Insecta</taxon>
        <taxon>Pterygota</taxon>
        <taxon>Neoptera</taxon>
        <taxon>Endopterygota</taxon>
        <taxon>Diptera</taxon>
        <taxon>Brachycera</taxon>
        <taxon>Muscomorpha</taxon>
        <taxon>Platypezoidea</taxon>
        <taxon>Phoridae</taxon>
        <taxon>Megaseliini</taxon>
        <taxon>Megaselia</taxon>
    </lineage>
</organism>
<dbReference type="SMART" id="SM00180">
    <property type="entry name" value="EGF_Lam"/>
    <property type="match status" value="1"/>
</dbReference>